<sequence length="62" mass="7186">MPSFSTLQHLVPSAGGCSAWRIEDTSMQHRWRESPCLFQEKVNIEEHFLLVFENIPLVRTEG</sequence>
<dbReference type="Proteomes" id="UP000185544">
    <property type="component" value="Chromosome"/>
</dbReference>
<reference evidence="1 2" key="1">
    <citation type="submission" date="2016-08" db="EMBL/GenBank/DDBJ databases">
        <title>Identification and validation of antigenic proteins from Pajaroellobacter abortibovis using de-novo genome sequence assembly and reverse vaccinology.</title>
        <authorList>
            <person name="Welly B.T."/>
            <person name="Miller M.R."/>
            <person name="Stott J.L."/>
            <person name="Blanchard M.T."/>
            <person name="Islas-Trejo A.D."/>
            <person name="O'Rourke S.M."/>
            <person name="Young A.E."/>
            <person name="Medrano J.F."/>
            <person name="Van Eenennaam A.L."/>
        </authorList>
    </citation>
    <scope>NUCLEOTIDE SEQUENCE [LARGE SCALE GENOMIC DNA]</scope>
    <source>
        <strain evidence="1 2">BTF92-0548A/99-0131</strain>
    </source>
</reference>
<keyword evidence="2" id="KW-1185">Reference proteome</keyword>
<proteinExistence type="predicted"/>
<organism evidence="1 2">
    <name type="scientific">Pajaroellobacter abortibovis</name>
    <dbReference type="NCBI Taxonomy" id="1882918"/>
    <lineage>
        <taxon>Bacteria</taxon>
        <taxon>Pseudomonadati</taxon>
        <taxon>Myxococcota</taxon>
        <taxon>Polyangia</taxon>
        <taxon>Polyangiales</taxon>
        <taxon>Polyangiaceae</taxon>
    </lineage>
</organism>
<evidence type="ECO:0000313" key="2">
    <source>
        <dbReference type="Proteomes" id="UP000185544"/>
    </source>
</evidence>
<gene>
    <name evidence="1" type="ORF">BCY86_03360</name>
</gene>
<dbReference type="EMBL" id="CP016908">
    <property type="protein sequence ID" value="APR99821.1"/>
    <property type="molecule type" value="Genomic_DNA"/>
</dbReference>
<accession>A0A1L6MWC4</accession>
<evidence type="ECO:0000313" key="1">
    <source>
        <dbReference type="EMBL" id="APR99821.1"/>
    </source>
</evidence>
<dbReference type="AlphaFoldDB" id="A0A1L6MWC4"/>
<dbReference type="KEGG" id="pabo:BCY86_03360"/>
<name>A0A1L6MWC4_9BACT</name>
<protein>
    <submittedName>
        <fullName evidence="1">Uncharacterized protein</fullName>
    </submittedName>
</protein>